<evidence type="ECO:0000256" key="1">
    <source>
        <dbReference type="ARBA" id="ARBA00004496"/>
    </source>
</evidence>
<keyword evidence="4" id="KW-0399">Innate immunity</keyword>
<dbReference type="InterPro" id="IPR040886">
    <property type="entry name" value="TRIF_N"/>
</dbReference>
<feature type="domain" description="TIR" evidence="8">
    <location>
        <begin position="392"/>
        <end position="550"/>
    </location>
</feature>
<dbReference type="InterPro" id="IPR035897">
    <property type="entry name" value="Toll_tir_struct_dom_sf"/>
</dbReference>
<feature type="region of interest" description="Disordered" evidence="7">
    <location>
        <begin position="199"/>
        <end position="218"/>
    </location>
</feature>
<evidence type="ECO:0000313" key="9">
    <source>
        <dbReference type="EMBL" id="GCC31809.1"/>
    </source>
</evidence>
<accession>A0A401SN22</accession>
<dbReference type="InterPro" id="IPR000157">
    <property type="entry name" value="TIR_dom"/>
</dbReference>
<keyword evidence="3" id="KW-0597">Phosphoprotein</keyword>
<proteinExistence type="predicted"/>
<dbReference type="Proteomes" id="UP000287033">
    <property type="component" value="Unassembled WGS sequence"/>
</dbReference>
<feature type="region of interest" description="Disordered" evidence="7">
    <location>
        <begin position="305"/>
        <end position="383"/>
    </location>
</feature>
<reference evidence="9 10" key="1">
    <citation type="journal article" date="2018" name="Nat. Ecol. Evol.">
        <title>Shark genomes provide insights into elasmobranch evolution and the origin of vertebrates.</title>
        <authorList>
            <person name="Hara Y"/>
            <person name="Yamaguchi K"/>
            <person name="Onimaru K"/>
            <person name="Kadota M"/>
            <person name="Koyanagi M"/>
            <person name="Keeley SD"/>
            <person name="Tatsumi K"/>
            <person name="Tanaka K"/>
            <person name="Motone F"/>
            <person name="Kageyama Y"/>
            <person name="Nozu R"/>
            <person name="Adachi N"/>
            <person name="Nishimura O"/>
            <person name="Nakagawa R"/>
            <person name="Tanegashima C"/>
            <person name="Kiyatake I"/>
            <person name="Matsumoto R"/>
            <person name="Murakumo K"/>
            <person name="Nishida K"/>
            <person name="Terakita A"/>
            <person name="Kuratani S"/>
            <person name="Sato K"/>
            <person name="Hyodo S Kuraku.S."/>
        </authorList>
    </citation>
    <scope>NUCLEOTIDE SEQUENCE [LARGE SCALE GENOMIC DNA]</scope>
</reference>
<dbReference type="SUPFAM" id="SSF52200">
    <property type="entry name" value="Toll/Interleukin receptor TIR domain"/>
    <property type="match status" value="1"/>
</dbReference>
<dbReference type="GO" id="GO:0032481">
    <property type="term" value="P:positive regulation of type I interferon production"/>
    <property type="evidence" value="ECO:0007669"/>
    <property type="project" value="TreeGrafter"/>
</dbReference>
<dbReference type="Gene3D" id="1.25.40.780">
    <property type="match status" value="1"/>
</dbReference>
<evidence type="ECO:0000259" key="8">
    <source>
        <dbReference type="PROSITE" id="PS50104"/>
    </source>
</evidence>
<sequence length="711" mass="80067">MAEDCDHIPSIDDLFNILSEVTEKRLFSLWYKFYSNNSRTSKVHQLLYSIISFFLKKTDEAERAAMLVLNEMPNDRSALYILNKIQGLEGGAQREQKTSEISNEEFSAEDGNVLRDLALMLALLVEENLCNSSMRNQACQAAIKAFKSNNQNHRMDLQELIEEFRWQFGPMSFEGEENAEVSALKSTEEQIPSMRSTIECRTNPDTVPSKPATNSLNNSEITIPTHFEISASPTASFISNSHRDNLNSPIANSEESTVNLSHSMKRQLNLSSDKSLGEVKVTNGIGVKCVKQKNVPSACLIEGSSHTQVNEVRPTECTGERNSSQLVSSKSKMSEDWGTGNEEHTNSISHDPSLGATKLPTGDQSNSAETTSGKFSPSTPPPPADEEIFENKFYSFVVLHAREDAEIAENVQLRLESLVKMEGATFSEEFSLPGRSPIKCIEDAINNSAFTILLLTHKFNSRWEEYKTNSVLMHSIRNEHKYNTVIPLLPKKSRMCKNDIPFALTAINSLDENSRHFERHVKKTFTWNEIERHKKSWLQEQERKQIEEKTAQAQKDYQSALKTLSANWNYVQICSQLAQSYHHFQAMHPPHPGPAAVNGHAQPVLHPPPYPYLPVFPGFNIPPSPLPNKPNFNPQHAMYQVMQPPFQFINPSNNQNVNVSSSTQQQGQGTNIIQIQHAKNVQIGDSNQMTITDLTESCESTDDEDRESEHN</sequence>
<evidence type="ECO:0000256" key="7">
    <source>
        <dbReference type="SAM" id="MobiDB-lite"/>
    </source>
</evidence>
<dbReference type="Pfam" id="PF13676">
    <property type="entry name" value="TIR_2"/>
    <property type="match status" value="1"/>
</dbReference>
<keyword evidence="2" id="KW-0963">Cytoplasm</keyword>
<dbReference type="GO" id="GO:0006954">
    <property type="term" value="P:inflammatory response"/>
    <property type="evidence" value="ECO:0007669"/>
    <property type="project" value="UniProtKB-KW"/>
</dbReference>
<dbReference type="OMA" id="TRHGWQD"/>
<protein>
    <recommendedName>
        <fullName evidence="8">TIR domain-containing protein</fullName>
    </recommendedName>
</protein>
<dbReference type="EMBL" id="BEZZ01000389">
    <property type="protein sequence ID" value="GCC31809.1"/>
    <property type="molecule type" value="Genomic_DNA"/>
</dbReference>
<dbReference type="GO" id="GO:0005768">
    <property type="term" value="C:endosome"/>
    <property type="evidence" value="ECO:0007669"/>
    <property type="project" value="TreeGrafter"/>
</dbReference>
<dbReference type="GO" id="GO:0043123">
    <property type="term" value="P:positive regulation of canonical NF-kappaB signal transduction"/>
    <property type="evidence" value="ECO:0007669"/>
    <property type="project" value="TreeGrafter"/>
</dbReference>
<keyword evidence="10" id="KW-1185">Reference proteome</keyword>
<evidence type="ECO:0000256" key="4">
    <source>
        <dbReference type="ARBA" id="ARBA00022588"/>
    </source>
</evidence>
<keyword evidence="5" id="KW-0391">Immunity</keyword>
<evidence type="ECO:0000313" key="10">
    <source>
        <dbReference type="Proteomes" id="UP000287033"/>
    </source>
</evidence>
<dbReference type="OrthoDB" id="62956at2759"/>
<dbReference type="InterPro" id="IPR046946">
    <property type="entry name" value="TCAM1/2"/>
</dbReference>
<feature type="compositionally biased region" description="Polar residues" evidence="7">
    <location>
        <begin position="362"/>
        <end position="377"/>
    </location>
</feature>
<comment type="caution">
    <text evidence="9">The sequence shown here is derived from an EMBL/GenBank/DDBJ whole genome shotgun (WGS) entry which is preliminary data.</text>
</comment>
<evidence type="ECO:0000256" key="2">
    <source>
        <dbReference type="ARBA" id="ARBA00022490"/>
    </source>
</evidence>
<evidence type="ECO:0000256" key="5">
    <source>
        <dbReference type="ARBA" id="ARBA00022859"/>
    </source>
</evidence>
<dbReference type="PROSITE" id="PS50104">
    <property type="entry name" value="TIR"/>
    <property type="match status" value="1"/>
</dbReference>
<dbReference type="Pfam" id="PF17798">
    <property type="entry name" value="TRIF-NTD"/>
    <property type="match status" value="1"/>
</dbReference>
<evidence type="ECO:0000256" key="3">
    <source>
        <dbReference type="ARBA" id="ARBA00022553"/>
    </source>
</evidence>
<organism evidence="9 10">
    <name type="scientific">Chiloscyllium punctatum</name>
    <name type="common">Brownbanded bambooshark</name>
    <name type="synonym">Hemiscyllium punctatum</name>
    <dbReference type="NCBI Taxonomy" id="137246"/>
    <lineage>
        <taxon>Eukaryota</taxon>
        <taxon>Metazoa</taxon>
        <taxon>Chordata</taxon>
        <taxon>Craniata</taxon>
        <taxon>Vertebrata</taxon>
        <taxon>Chondrichthyes</taxon>
        <taxon>Elasmobranchii</taxon>
        <taxon>Galeomorphii</taxon>
        <taxon>Galeoidea</taxon>
        <taxon>Orectolobiformes</taxon>
        <taxon>Hemiscylliidae</taxon>
        <taxon>Chiloscyllium</taxon>
    </lineage>
</organism>
<name>A0A401SN22_CHIPU</name>
<comment type="subcellular location">
    <subcellularLocation>
        <location evidence="1">Cytoplasm</location>
    </subcellularLocation>
</comment>
<gene>
    <name evidence="9" type="ORF">chiPu_0010270</name>
</gene>
<dbReference type="PANTHER" id="PTHR47230:SF2">
    <property type="entry name" value="TIR DOMAIN-CONTAINING ADAPTER MOLECULE 2"/>
    <property type="match status" value="1"/>
</dbReference>
<dbReference type="GO" id="GO:0045087">
    <property type="term" value="P:innate immune response"/>
    <property type="evidence" value="ECO:0007669"/>
    <property type="project" value="UniProtKB-KW"/>
</dbReference>
<dbReference type="AlphaFoldDB" id="A0A401SN22"/>
<evidence type="ECO:0000256" key="6">
    <source>
        <dbReference type="ARBA" id="ARBA00023198"/>
    </source>
</evidence>
<dbReference type="Gene3D" id="3.40.50.10140">
    <property type="entry name" value="Toll/interleukin-1 receptor homology (TIR) domain"/>
    <property type="match status" value="1"/>
</dbReference>
<dbReference type="GO" id="GO:0035591">
    <property type="term" value="F:signaling adaptor activity"/>
    <property type="evidence" value="ECO:0007669"/>
    <property type="project" value="TreeGrafter"/>
</dbReference>
<dbReference type="GO" id="GO:0035666">
    <property type="term" value="P:TRIF-dependent toll-like receptor signaling pathway"/>
    <property type="evidence" value="ECO:0007669"/>
    <property type="project" value="InterPro"/>
</dbReference>
<dbReference type="STRING" id="137246.A0A401SN22"/>
<dbReference type="PANTHER" id="PTHR47230">
    <property type="entry name" value="TIR DOMAIN-CONTAINING ADAPTER MOLECULE 1"/>
    <property type="match status" value="1"/>
</dbReference>
<keyword evidence="6" id="KW-0395">Inflammatory response</keyword>